<dbReference type="OrthoDB" id="9782387at2"/>
<gene>
    <name evidence="1" type="ORF">FKR81_10195</name>
</gene>
<evidence type="ECO:0000313" key="2">
    <source>
        <dbReference type="Proteomes" id="UP000316639"/>
    </source>
</evidence>
<evidence type="ECO:0008006" key="3">
    <source>
        <dbReference type="Google" id="ProtNLM"/>
    </source>
</evidence>
<dbReference type="AlphaFoldDB" id="A0A563EYP5"/>
<dbReference type="SUPFAM" id="SSF102114">
    <property type="entry name" value="Radical SAM enzymes"/>
    <property type="match status" value="1"/>
</dbReference>
<name>A0A563EYP5_9PSEU</name>
<organism evidence="1 2">
    <name type="scientific">Lentzea tibetensis</name>
    <dbReference type="NCBI Taxonomy" id="2591470"/>
    <lineage>
        <taxon>Bacteria</taxon>
        <taxon>Bacillati</taxon>
        <taxon>Actinomycetota</taxon>
        <taxon>Actinomycetes</taxon>
        <taxon>Pseudonocardiales</taxon>
        <taxon>Pseudonocardiaceae</taxon>
        <taxon>Lentzea</taxon>
    </lineage>
</organism>
<dbReference type="RefSeq" id="WP_146350718.1">
    <property type="nucleotide sequence ID" value="NZ_VOBR01000005.1"/>
</dbReference>
<dbReference type="Gene3D" id="3.20.20.70">
    <property type="entry name" value="Aldolase class I"/>
    <property type="match status" value="1"/>
</dbReference>
<sequence length="187" mass="20184">MDITWEVAYARLSHDRMLRTADALISMRPDSVTLTGGEPLSVPGLFEVAERFRAAGIDIVLRTGGIGLHPSMVATLLGLCRRIEVTVESFAHALQALHMLNVGAVKLRGTPVADFGLDATAVRHGFDRLEEFCSSAASELSELSFVMLGDAVAADHAQYLQALAPHRIRVCVTTACTTDAVLRSRHC</sequence>
<dbReference type="InterPro" id="IPR013785">
    <property type="entry name" value="Aldolase_TIM"/>
</dbReference>
<keyword evidence="2" id="KW-1185">Reference proteome</keyword>
<dbReference type="InterPro" id="IPR058240">
    <property type="entry name" value="rSAM_sf"/>
</dbReference>
<protein>
    <recommendedName>
        <fullName evidence="3">Radical SAM protein</fullName>
    </recommendedName>
</protein>
<comment type="caution">
    <text evidence="1">The sequence shown here is derived from an EMBL/GenBank/DDBJ whole genome shotgun (WGS) entry which is preliminary data.</text>
</comment>
<proteinExistence type="predicted"/>
<evidence type="ECO:0000313" key="1">
    <source>
        <dbReference type="EMBL" id="TWP52662.1"/>
    </source>
</evidence>
<reference evidence="1 2" key="1">
    <citation type="submission" date="2019-07" db="EMBL/GenBank/DDBJ databases">
        <title>Lentzea xizangensis sp. nov., isolated from Qinghai-Tibetan Plateau Soils.</title>
        <authorList>
            <person name="Huang J."/>
        </authorList>
    </citation>
    <scope>NUCLEOTIDE SEQUENCE [LARGE SCALE GENOMIC DNA]</scope>
    <source>
        <strain evidence="1 2">FXJ1.1311</strain>
    </source>
</reference>
<dbReference type="Proteomes" id="UP000316639">
    <property type="component" value="Unassembled WGS sequence"/>
</dbReference>
<dbReference type="EMBL" id="VOBR01000005">
    <property type="protein sequence ID" value="TWP52662.1"/>
    <property type="molecule type" value="Genomic_DNA"/>
</dbReference>
<accession>A0A563EYP5</accession>